<evidence type="ECO:0000256" key="1">
    <source>
        <dbReference type="ARBA" id="ARBA00008857"/>
    </source>
</evidence>
<sequence>MSLKPYQRKASKGTVQIKNSNGRLQLAFTFAKKRHYLSLGFDDTPQHRKLAEMRAREIELDMLSGNFDQSLQKYKPQPVLNISAPDRPIEKVPTLIEIWTSYLEDKASSLKITTKGYHKSFTKLFDRIGDIPLLNSLEVKKALEKITTVPQTKRALTQLNAACEWAKRHKLIDSMPYEGMAKDLPQYVYQVDPKPNAFTEQKREEVIKAFRNHKGNWNGRGYTGHSYAHYASFVEGLFLIGCRPSEAIGLQWKNVTEDCEKIHFTGSIAMAEGIPTRVDGSKNNKKRDFPCSKRLQQLLQSVRPDKPDPEALVFPSPKGKVINYNNFSNNAWNRVVDPIQPRTTPYSCRDTFITTQVLKGVPIAIIARWCDTSVAEIEKRYLDFLALQEIKPID</sequence>
<evidence type="ECO:0000256" key="3">
    <source>
        <dbReference type="ARBA" id="ARBA00023172"/>
    </source>
</evidence>
<organism evidence="5 6">
    <name type="scientific">Stenomitos frigidus AS-A4</name>
    <dbReference type="NCBI Taxonomy" id="2933935"/>
    <lineage>
        <taxon>Bacteria</taxon>
        <taxon>Bacillati</taxon>
        <taxon>Cyanobacteriota</taxon>
        <taxon>Cyanophyceae</taxon>
        <taxon>Leptolyngbyales</taxon>
        <taxon>Leptolyngbyaceae</taxon>
        <taxon>Stenomitos</taxon>
    </lineage>
</organism>
<evidence type="ECO:0000256" key="2">
    <source>
        <dbReference type="ARBA" id="ARBA00022908"/>
    </source>
</evidence>
<reference evidence="5 6" key="1">
    <citation type="submission" date="2022-04" db="EMBL/GenBank/DDBJ databases">
        <title>Positive selection, recombination, and allopatry shape intraspecific diversity of widespread and dominant cyanobacteria.</title>
        <authorList>
            <person name="Wei J."/>
            <person name="Shu W."/>
            <person name="Hu C."/>
        </authorList>
    </citation>
    <scope>NUCLEOTIDE SEQUENCE [LARGE SCALE GENOMIC DNA]</scope>
    <source>
        <strain evidence="5 6">AS-A4</strain>
    </source>
</reference>
<dbReference type="InterPro" id="IPR022000">
    <property type="entry name" value="Min27-like_integrase_DNA_bind"/>
</dbReference>
<dbReference type="InterPro" id="IPR013762">
    <property type="entry name" value="Integrase-like_cat_sf"/>
</dbReference>
<dbReference type="CDD" id="cd00397">
    <property type="entry name" value="DNA_BRE_C"/>
    <property type="match status" value="1"/>
</dbReference>
<dbReference type="Proteomes" id="UP001476950">
    <property type="component" value="Unassembled WGS sequence"/>
</dbReference>
<dbReference type="PANTHER" id="PTHR30629:SF2">
    <property type="entry name" value="PROPHAGE INTEGRASE INTS-RELATED"/>
    <property type="match status" value="1"/>
</dbReference>
<feature type="domain" description="Tyr recombinase" evidence="4">
    <location>
        <begin position="193"/>
        <end position="394"/>
    </location>
</feature>
<dbReference type="EMBL" id="JAMPLM010000011">
    <property type="protein sequence ID" value="MEP1059600.1"/>
    <property type="molecule type" value="Genomic_DNA"/>
</dbReference>
<keyword evidence="2" id="KW-0229">DNA integration</keyword>
<evidence type="ECO:0000313" key="6">
    <source>
        <dbReference type="Proteomes" id="UP001476950"/>
    </source>
</evidence>
<dbReference type="Pfam" id="PF00589">
    <property type="entry name" value="Phage_integrase"/>
    <property type="match status" value="1"/>
</dbReference>
<dbReference type="InterPro" id="IPR011010">
    <property type="entry name" value="DNA_brk_join_enz"/>
</dbReference>
<accession>A0ABV0KKB3</accession>
<gene>
    <name evidence="5" type="ORF">NDI38_14235</name>
</gene>
<dbReference type="RefSeq" id="WP_190446562.1">
    <property type="nucleotide sequence ID" value="NZ_JAMPLM010000011.1"/>
</dbReference>
<comment type="caution">
    <text evidence="5">The sequence shown here is derived from an EMBL/GenBank/DDBJ whole genome shotgun (WGS) entry which is preliminary data.</text>
</comment>
<evidence type="ECO:0000313" key="5">
    <source>
        <dbReference type="EMBL" id="MEP1059600.1"/>
    </source>
</evidence>
<keyword evidence="3" id="KW-0233">DNA recombination</keyword>
<dbReference type="InterPro" id="IPR002104">
    <property type="entry name" value="Integrase_catalytic"/>
</dbReference>
<evidence type="ECO:0000259" key="4">
    <source>
        <dbReference type="PROSITE" id="PS51898"/>
    </source>
</evidence>
<comment type="similarity">
    <text evidence="1">Belongs to the 'phage' integrase family.</text>
</comment>
<dbReference type="SUPFAM" id="SSF56349">
    <property type="entry name" value="DNA breaking-rejoining enzymes"/>
    <property type="match status" value="1"/>
</dbReference>
<proteinExistence type="inferred from homology"/>
<dbReference type="Gene3D" id="1.10.443.10">
    <property type="entry name" value="Intergrase catalytic core"/>
    <property type="match status" value="1"/>
</dbReference>
<dbReference type="InterPro" id="IPR050808">
    <property type="entry name" value="Phage_Integrase"/>
</dbReference>
<protein>
    <submittedName>
        <fullName evidence="5">DUF3596 domain-containing protein</fullName>
    </submittedName>
</protein>
<name>A0ABV0KKB3_9CYAN</name>
<dbReference type="PANTHER" id="PTHR30629">
    <property type="entry name" value="PROPHAGE INTEGRASE"/>
    <property type="match status" value="1"/>
</dbReference>
<dbReference type="PROSITE" id="PS51898">
    <property type="entry name" value="TYR_RECOMBINASE"/>
    <property type="match status" value="1"/>
</dbReference>
<keyword evidence="6" id="KW-1185">Reference proteome</keyword>
<dbReference type="Pfam" id="PF12167">
    <property type="entry name" value="Arm-DNA-bind_2"/>
    <property type="match status" value="1"/>
</dbReference>